<dbReference type="EMBL" id="AP010904">
    <property type="protein sequence ID" value="BAH76404.1"/>
    <property type="molecule type" value="Genomic_DNA"/>
</dbReference>
<protein>
    <submittedName>
        <fullName evidence="1">Uncharacterized protein</fullName>
    </submittedName>
</protein>
<proteinExistence type="predicted"/>
<evidence type="ECO:0000313" key="2">
    <source>
        <dbReference type="Proteomes" id="UP000009071"/>
    </source>
</evidence>
<gene>
    <name evidence="1" type="ordered locus">DMR_29130</name>
</gene>
<reference evidence="1 2" key="1">
    <citation type="journal article" date="2009" name="Genome Res.">
        <title>Whole genome sequence of Desulfovibrio magneticus strain RS-1 revealed common gene clusters in magnetotactic bacteria.</title>
        <authorList>
            <person name="Nakazawa H."/>
            <person name="Arakaki A."/>
            <person name="Narita-Yamada S."/>
            <person name="Yashiro I."/>
            <person name="Jinno K."/>
            <person name="Aoki N."/>
            <person name="Tsuruyama A."/>
            <person name="Okamura Y."/>
            <person name="Tanikawa S."/>
            <person name="Fujita N."/>
            <person name="Takeyama H."/>
            <person name="Matsunaga T."/>
        </authorList>
    </citation>
    <scope>NUCLEOTIDE SEQUENCE [LARGE SCALE GENOMIC DNA]</scope>
    <source>
        <strain evidence="2">ATCC 700980 / DSM 13731 / RS-1</strain>
    </source>
</reference>
<sequence>MRVQKNCTIAPLVCGAFGLMIELVEDFVELRWPQISHSSKQIYAMKKTTIIFRHSGNPYDLYLITMAALRKDGLKDQVRELQKRSLDAQSFHEMLTLVLEYVDVDQV</sequence>
<name>C4XHN0_SOLM1</name>
<dbReference type="RefSeq" id="WP_015861568.1">
    <property type="nucleotide sequence ID" value="NC_012796.1"/>
</dbReference>
<dbReference type="AlphaFoldDB" id="C4XHN0"/>
<organism evidence="1 2">
    <name type="scientific">Solidesulfovibrio magneticus (strain ATCC 700980 / DSM 13731 / RS-1)</name>
    <name type="common">Desulfovibrio magneticus</name>
    <dbReference type="NCBI Taxonomy" id="573370"/>
    <lineage>
        <taxon>Bacteria</taxon>
        <taxon>Pseudomonadati</taxon>
        <taxon>Thermodesulfobacteriota</taxon>
        <taxon>Desulfovibrionia</taxon>
        <taxon>Desulfovibrionales</taxon>
        <taxon>Desulfovibrionaceae</taxon>
        <taxon>Solidesulfovibrio</taxon>
    </lineage>
</organism>
<dbReference type="Proteomes" id="UP000009071">
    <property type="component" value="Chromosome"/>
</dbReference>
<dbReference type="KEGG" id="dma:DMR_29130"/>
<keyword evidence="2" id="KW-1185">Reference proteome</keyword>
<accession>C4XHN0</accession>
<evidence type="ECO:0000313" key="1">
    <source>
        <dbReference type="EMBL" id="BAH76404.1"/>
    </source>
</evidence>
<dbReference type="HOGENOM" id="CLU_2205824_0_0_7"/>